<dbReference type="Pfam" id="PF00754">
    <property type="entry name" value="F5_F8_type_C"/>
    <property type="match status" value="1"/>
</dbReference>
<organism evidence="2 3">
    <name type="scientific">Tritrichomonas musculus</name>
    <dbReference type="NCBI Taxonomy" id="1915356"/>
    <lineage>
        <taxon>Eukaryota</taxon>
        <taxon>Metamonada</taxon>
        <taxon>Parabasalia</taxon>
        <taxon>Tritrichomonadida</taxon>
        <taxon>Tritrichomonadidae</taxon>
        <taxon>Tritrichomonas</taxon>
    </lineage>
</organism>
<dbReference type="Gene3D" id="2.60.120.260">
    <property type="entry name" value="Galactose-binding domain-like"/>
    <property type="match status" value="1"/>
</dbReference>
<feature type="domain" description="F5/8 type C" evidence="1">
    <location>
        <begin position="279"/>
        <end position="428"/>
    </location>
</feature>
<dbReference type="SUPFAM" id="SSF49785">
    <property type="entry name" value="Galactose-binding domain-like"/>
    <property type="match status" value="1"/>
</dbReference>
<gene>
    <name evidence="2" type="ORF">M9Y10_020623</name>
</gene>
<dbReference type="PROSITE" id="PS50022">
    <property type="entry name" value="FA58C_3"/>
    <property type="match status" value="1"/>
</dbReference>
<dbReference type="InterPro" id="IPR000421">
    <property type="entry name" value="FA58C"/>
</dbReference>
<dbReference type="Proteomes" id="UP001470230">
    <property type="component" value="Unassembled WGS sequence"/>
</dbReference>
<protein>
    <recommendedName>
        <fullName evidence="1">F5/8 type C domain-containing protein</fullName>
    </recommendedName>
</protein>
<accession>A0ABR2HE57</accession>
<evidence type="ECO:0000313" key="2">
    <source>
        <dbReference type="EMBL" id="KAK8845705.1"/>
    </source>
</evidence>
<reference evidence="2 3" key="1">
    <citation type="submission" date="2024-04" db="EMBL/GenBank/DDBJ databases">
        <title>Tritrichomonas musculus Genome.</title>
        <authorList>
            <person name="Alves-Ferreira E."/>
            <person name="Grigg M."/>
            <person name="Lorenzi H."/>
            <person name="Galac M."/>
        </authorList>
    </citation>
    <scope>NUCLEOTIDE SEQUENCE [LARGE SCALE GENOMIC DNA]</scope>
    <source>
        <strain evidence="2 3">EAF2021</strain>
    </source>
</reference>
<dbReference type="EMBL" id="JAPFFF010000030">
    <property type="protein sequence ID" value="KAK8845705.1"/>
    <property type="molecule type" value="Genomic_DNA"/>
</dbReference>
<name>A0ABR2HE57_9EUKA</name>
<keyword evidence="3" id="KW-1185">Reference proteome</keyword>
<dbReference type="InterPro" id="IPR008979">
    <property type="entry name" value="Galactose-bd-like_sf"/>
</dbReference>
<comment type="caution">
    <text evidence="2">The sequence shown here is derived from an EMBL/GenBank/DDBJ whole genome shotgun (WGS) entry which is preliminary data.</text>
</comment>
<proteinExistence type="predicted"/>
<sequence>MEQNSDIQLSYSCIMNVPLQTYNNDFTFIVNGKEFQTSRIISDLLSPKICKIHMIDPTIDTFCIKTSQQGHFSYILDLVSFTKKSIPTTELPFISEVIEILENETISLGQSEHQQELTEDNIFTEIKKHEKFRKFYSNFYQNEIEYLSSHFYDLCENKSQELAELQQDTLFDIITNENLLLDDEDQLLKFTNKIYSENRNFATLYETVYFERVSSEIISEFVDLFNINDVTNAAWIRLSNRLKQEIKGIDFVEGSRYNKKGVEFAFTGNNEFNGIINHLRTKSGGKIDNEIEIKASSNNNPNNSDINDVRGITMFDQKKSFWTKNEQISWICVDFKKYKIKPTHYTIRSCQGADYPKSWVIEVSNDNNKWDVIDEQTDCSYLNGSYNVHTFKINNQNRCNVKYIRIRQIQNCNNTYHLGIGSLEFYGTIFE</sequence>
<evidence type="ECO:0000313" key="3">
    <source>
        <dbReference type="Proteomes" id="UP001470230"/>
    </source>
</evidence>
<evidence type="ECO:0000259" key="1">
    <source>
        <dbReference type="PROSITE" id="PS50022"/>
    </source>
</evidence>